<accession>A0ABD3HB13</accession>
<evidence type="ECO:0000313" key="3">
    <source>
        <dbReference type="Proteomes" id="UP001633002"/>
    </source>
</evidence>
<dbReference type="SMART" id="SM00849">
    <property type="entry name" value="Lactamase_B"/>
    <property type="match status" value="1"/>
</dbReference>
<dbReference type="PANTHER" id="PTHR36839:SF1">
    <property type="entry name" value="METALLO-BETA-LACTAMASE FAMILY PROTEIN (AFU_ORTHOLOGUE AFUA_5G12770)"/>
    <property type="match status" value="1"/>
</dbReference>
<dbReference type="PANTHER" id="PTHR36839">
    <property type="entry name" value="METALLO-BETA-LACTAMASE FAMILY PROTEIN (AFU_ORTHOLOGUE AFUA_5G12770)"/>
    <property type="match status" value="1"/>
</dbReference>
<organism evidence="2 3">
    <name type="scientific">Riccia sorocarpa</name>
    <dbReference type="NCBI Taxonomy" id="122646"/>
    <lineage>
        <taxon>Eukaryota</taxon>
        <taxon>Viridiplantae</taxon>
        <taxon>Streptophyta</taxon>
        <taxon>Embryophyta</taxon>
        <taxon>Marchantiophyta</taxon>
        <taxon>Marchantiopsida</taxon>
        <taxon>Marchantiidae</taxon>
        <taxon>Marchantiales</taxon>
        <taxon>Ricciaceae</taxon>
        <taxon>Riccia</taxon>
    </lineage>
</organism>
<reference evidence="2 3" key="1">
    <citation type="submission" date="2024-09" db="EMBL/GenBank/DDBJ databases">
        <title>Chromosome-scale assembly of Riccia sorocarpa.</title>
        <authorList>
            <person name="Paukszto L."/>
        </authorList>
    </citation>
    <scope>NUCLEOTIDE SEQUENCE [LARGE SCALE GENOMIC DNA]</scope>
    <source>
        <strain evidence="2">LP-2024</strain>
        <tissue evidence="2">Aerial parts of the thallus</tissue>
    </source>
</reference>
<dbReference type="Pfam" id="PF00753">
    <property type="entry name" value="Lactamase_B"/>
    <property type="match status" value="1"/>
</dbReference>
<sequence length="285" mass="31763">MGEVRNLDKQCWICEACGLQSAPTSNTPLECHICVDNRQFIPRGGQKWAKQELLKRQGCRNMYQKHEPGLYGIATVPKFAIGQRAFLVQTPNGNLLVDCISFLDEATIDIINGLGGIRAIAISHPHFYASNGQWSAAFGNIPVYIHEKDKQWAGWDHENVKYWSGESLHLWDDLTLVHLGGHFAGASVAYWASGADGKGVIISGDILQVGADRKCVSIMRSFPNLIPLAPSHAQRIAAILENLKYDRVYGAFFDLEIDTDAKQIVRDSLLRYVRYLHADDLDALN</sequence>
<dbReference type="EMBL" id="JBJQOH010000004">
    <property type="protein sequence ID" value="KAL3687339.1"/>
    <property type="molecule type" value="Genomic_DNA"/>
</dbReference>
<protein>
    <recommendedName>
        <fullName evidence="1">Metallo-beta-lactamase domain-containing protein</fullName>
    </recommendedName>
</protein>
<name>A0ABD3HB13_9MARC</name>
<dbReference type="Proteomes" id="UP001633002">
    <property type="component" value="Unassembled WGS sequence"/>
</dbReference>
<dbReference type="Gene3D" id="3.60.15.10">
    <property type="entry name" value="Ribonuclease Z/Hydroxyacylglutathione hydrolase-like"/>
    <property type="match status" value="1"/>
</dbReference>
<dbReference type="SUPFAM" id="SSF56281">
    <property type="entry name" value="Metallo-hydrolase/oxidoreductase"/>
    <property type="match status" value="1"/>
</dbReference>
<gene>
    <name evidence="2" type="ORF">R1sor_013648</name>
</gene>
<proteinExistence type="predicted"/>
<dbReference type="AlphaFoldDB" id="A0ABD3HB13"/>
<keyword evidence="3" id="KW-1185">Reference proteome</keyword>
<dbReference type="InterPro" id="IPR036866">
    <property type="entry name" value="RibonucZ/Hydroxyglut_hydro"/>
</dbReference>
<evidence type="ECO:0000259" key="1">
    <source>
        <dbReference type="SMART" id="SM00849"/>
    </source>
</evidence>
<feature type="domain" description="Metallo-beta-lactamase" evidence="1">
    <location>
        <begin position="82"/>
        <end position="232"/>
    </location>
</feature>
<comment type="caution">
    <text evidence="2">The sequence shown here is derived from an EMBL/GenBank/DDBJ whole genome shotgun (WGS) entry which is preliminary data.</text>
</comment>
<evidence type="ECO:0000313" key="2">
    <source>
        <dbReference type="EMBL" id="KAL3687339.1"/>
    </source>
</evidence>
<dbReference type="InterPro" id="IPR001279">
    <property type="entry name" value="Metallo-B-lactamas"/>
</dbReference>